<feature type="transmembrane region" description="Helical" evidence="8">
    <location>
        <begin position="71"/>
        <end position="93"/>
    </location>
</feature>
<keyword evidence="4" id="KW-1003">Cell membrane</keyword>
<evidence type="ECO:0000256" key="7">
    <source>
        <dbReference type="ARBA" id="ARBA00023136"/>
    </source>
</evidence>
<evidence type="ECO:0000313" key="9">
    <source>
        <dbReference type="EnsemblMetazoa" id="SMAR007645-PA"/>
    </source>
</evidence>
<accession>T1J266</accession>
<dbReference type="GO" id="GO:0015179">
    <property type="term" value="F:L-amino acid transmembrane transporter activity"/>
    <property type="evidence" value="ECO:0007669"/>
    <property type="project" value="TreeGrafter"/>
</dbReference>
<dbReference type="Gene3D" id="1.20.1740.10">
    <property type="entry name" value="Amino acid/polyamine transporter I"/>
    <property type="match status" value="1"/>
</dbReference>
<feature type="transmembrane region" description="Helical" evidence="8">
    <location>
        <begin position="419"/>
        <end position="439"/>
    </location>
</feature>
<dbReference type="Pfam" id="PF13520">
    <property type="entry name" value="AA_permease_2"/>
    <property type="match status" value="1"/>
</dbReference>
<reference evidence="9" key="2">
    <citation type="submission" date="2015-02" db="UniProtKB">
        <authorList>
            <consortium name="EnsemblMetazoa"/>
        </authorList>
    </citation>
    <scope>IDENTIFICATION</scope>
</reference>
<evidence type="ECO:0000256" key="4">
    <source>
        <dbReference type="ARBA" id="ARBA00022475"/>
    </source>
</evidence>
<evidence type="ECO:0000256" key="6">
    <source>
        <dbReference type="ARBA" id="ARBA00022989"/>
    </source>
</evidence>
<name>T1J266_STRMM</name>
<protein>
    <recommendedName>
        <fullName evidence="11">Amino acid permease/ SLC12A domain-containing protein</fullName>
    </recommendedName>
</protein>
<dbReference type="GO" id="GO:0005886">
    <property type="term" value="C:plasma membrane"/>
    <property type="evidence" value="ECO:0007669"/>
    <property type="project" value="UniProtKB-SubCell"/>
</dbReference>
<feature type="transmembrane region" description="Helical" evidence="8">
    <location>
        <begin position="159"/>
        <end position="177"/>
    </location>
</feature>
<keyword evidence="10" id="KW-1185">Reference proteome</keyword>
<feature type="transmembrane region" description="Helical" evidence="8">
    <location>
        <begin position="230"/>
        <end position="252"/>
    </location>
</feature>
<organism evidence="9 10">
    <name type="scientific">Strigamia maritima</name>
    <name type="common">European centipede</name>
    <name type="synonym">Geophilus maritimus</name>
    <dbReference type="NCBI Taxonomy" id="126957"/>
    <lineage>
        <taxon>Eukaryota</taxon>
        <taxon>Metazoa</taxon>
        <taxon>Ecdysozoa</taxon>
        <taxon>Arthropoda</taxon>
        <taxon>Myriapoda</taxon>
        <taxon>Chilopoda</taxon>
        <taxon>Pleurostigmophora</taxon>
        <taxon>Geophilomorpha</taxon>
        <taxon>Linotaeniidae</taxon>
        <taxon>Strigamia</taxon>
    </lineage>
</organism>
<dbReference type="PANTHER" id="PTHR11785">
    <property type="entry name" value="AMINO ACID TRANSPORTER"/>
    <property type="match status" value="1"/>
</dbReference>
<comment type="subcellular location">
    <subcellularLocation>
        <location evidence="1">Cell membrane</location>
        <topology evidence="1">Multi-pass membrane protein</topology>
    </subcellularLocation>
</comment>
<feature type="transmembrane region" description="Helical" evidence="8">
    <location>
        <begin position="389"/>
        <end position="407"/>
    </location>
</feature>
<keyword evidence="5 8" id="KW-0812">Transmembrane</keyword>
<reference evidence="10" key="1">
    <citation type="submission" date="2011-05" db="EMBL/GenBank/DDBJ databases">
        <authorList>
            <person name="Richards S.R."/>
            <person name="Qu J."/>
            <person name="Jiang H."/>
            <person name="Jhangiani S.N."/>
            <person name="Agravi P."/>
            <person name="Goodspeed R."/>
            <person name="Gross S."/>
            <person name="Mandapat C."/>
            <person name="Jackson L."/>
            <person name="Mathew T."/>
            <person name="Pu L."/>
            <person name="Thornton R."/>
            <person name="Saada N."/>
            <person name="Wilczek-Boney K.B."/>
            <person name="Lee S."/>
            <person name="Kovar C."/>
            <person name="Wu Y."/>
            <person name="Scherer S.E."/>
            <person name="Worley K.C."/>
            <person name="Muzny D.M."/>
            <person name="Gibbs R."/>
        </authorList>
    </citation>
    <scope>NUCLEOTIDE SEQUENCE</scope>
    <source>
        <strain evidence="10">Brora</strain>
    </source>
</reference>
<dbReference type="OMA" id="VARFWPT"/>
<dbReference type="eggNOG" id="KOG1287">
    <property type="taxonomic scope" value="Eukaryota"/>
</dbReference>
<evidence type="ECO:0000256" key="2">
    <source>
        <dbReference type="ARBA" id="ARBA00007040"/>
    </source>
</evidence>
<keyword evidence="6 8" id="KW-1133">Transmembrane helix</keyword>
<dbReference type="HOGENOM" id="CLU_007946_3_0_1"/>
<dbReference type="STRING" id="126957.T1J266"/>
<dbReference type="InterPro" id="IPR050598">
    <property type="entry name" value="AminoAcid_Transporter"/>
</dbReference>
<feature type="transmembrane region" description="Helical" evidence="8">
    <location>
        <begin position="264"/>
        <end position="286"/>
    </location>
</feature>
<dbReference type="Proteomes" id="UP000014500">
    <property type="component" value="Unassembled WGS sequence"/>
</dbReference>
<evidence type="ECO:0000256" key="1">
    <source>
        <dbReference type="ARBA" id="ARBA00004651"/>
    </source>
</evidence>
<feature type="transmembrane region" description="Helical" evidence="8">
    <location>
        <begin position="41"/>
        <end position="59"/>
    </location>
</feature>
<dbReference type="FunFam" id="1.20.1740.10:FF:000003">
    <property type="entry name" value="Y+L amino acid transporter 1 isoform X1"/>
    <property type="match status" value="1"/>
</dbReference>
<feature type="transmembrane region" description="Helical" evidence="8">
    <location>
        <begin position="445"/>
        <end position="462"/>
    </location>
</feature>
<dbReference type="PANTHER" id="PTHR11785:SF528">
    <property type="entry name" value="AMINO ACID TRANSPORTER PROTEIN JHI-21"/>
    <property type="match status" value="1"/>
</dbReference>
<dbReference type="PIRSF" id="PIRSF006060">
    <property type="entry name" value="AA_transporter"/>
    <property type="match status" value="1"/>
</dbReference>
<comment type="similarity">
    <text evidence="2">Belongs to the amino acid-polyamine-organocation (APC) superfamily. L-type amino acid transporter (LAT) (TC 2.A.3.8) family.</text>
</comment>
<feature type="transmembrane region" description="Helical" evidence="8">
    <location>
        <begin position="306"/>
        <end position="330"/>
    </location>
</feature>
<dbReference type="AlphaFoldDB" id="T1J266"/>
<dbReference type="PhylomeDB" id="T1J266"/>
<keyword evidence="7 8" id="KW-0472">Membrane</keyword>
<dbReference type="InterPro" id="IPR002293">
    <property type="entry name" value="AA/rel_permease1"/>
</dbReference>
<evidence type="ECO:0000256" key="3">
    <source>
        <dbReference type="ARBA" id="ARBA00022448"/>
    </source>
</evidence>
<keyword evidence="3" id="KW-0813">Transport</keyword>
<evidence type="ECO:0000313" key="10">
    <source>
        <dbReference type="Proteomes" id="UP000014500"/>
    </source>
</evidence>
<dbReference type="EMBL" id="JH431796">
    <property type="status" value="NOT_ANNOTATED_CDS"/>
    <property type="molecule type" value="Genomic_DNA"/>
</dbReference>
<evidence type="ECO:0008006" key="11">
    <source>
        <dbReference type="Google" id="ProtNLM"/>
    </source>
</evidence>
<evidence type="ECO:0000256" key="8">
    <source>
        <dbReference type="SAM" id="Phobius"/>
    </source>
</evidence>
<proteinExistence type="inferred from homology"/>
<sequence>MARAQCPRFSCISRFAKGAKATTTTNGSAGGNVQIKRKITLMNGIALIVGSIIGSGIFVSPKGVFEYSGSVGVALIIWLLSGIFSTIGAYCFIELGTSIKRSGGDYAYILEAFGPLPAFLRLWIAVIITQPTTLAIVALTFAQYTIKPLFPDCDPPDDTVLRLLAALCLTALTYVNCVSVRWAMRIQDVFTWAKLFALLFIIVAGFIQIARGQTQNFENSFQGEFDMESISLSFYAGLFAYGGWNALNFVTGEMIEPDKNLPRAVWIAMPLVTLVYVLANVAYFAVVPSSDLLESPAVAVTFAYQLFPIIAWAMPVFVALSTFGGVNGILFTSGRMFYIAAQEGHLPVVLSMIHVKRCTPTPALIFTCGLSLVMLCTSNIFTLINYFSFTLWLSVAACILGLFYLRWKMPNLDRPVKVNLIFPAFFLCCCSFLLILPALAKPKETGIGALITLAGIPVYYLIQWKSKPKVVINMHNYITIKLQQIFEIVQQDESEESLLAKEKS</sequence>
<feature type="transmembrane region" description="Helical" evidence="8">
    <location>
        <begin position="118"/>
        <end position="139"/>
    </location>
</feature>
<feature type="transmembrane region" description="Helical" evidence="8">
    <location>
        <begin position="189"/>
        <end position="210"/>
    </location>
</feature>
<feature type="transmembrane region" description="Helical" evidence="8">
    <location>
        <begin position="363"/>
        <end position="383"/>
    </location>
</feature>
<dbReference type="EnsemblMetazoa" id="SMAR007645-RA">
    <property type="protein sequence ID" value="SMAR007645-PA"/>
    <property type="gene ID" value="SMAR007645"/>
</dbReference>
<evidence type="ECO:0000256" key="5">
    <source>
        <dbReference type="ARBA" id="ARBA00022692"/>
    </source>
</evidence>